<keyword evidence="2 9" id="KW-0963">Cytoplasm</keyword>
<evidence type="ECO:0000313" key="13">
    <source>
        <dbReference type="EMBL" id="MEZ7514231.1"/>
    </source>
</evidence>
<dbReference type="HAMAP" id="MF_00123">
    <property type="entry name" value="Arg_tRNA_synth"/>
    <property type="match status" value="1"/>
</dbReference>
<evidence type="ECO:0000259" key="12">
    <source>
        <dbReference type="SMART" id="SM01016"/>
    </source>
</evidence>
<dbReference type="InterPro" id="IPR036695">
    <property type="entry name" value="Arg-tRNA-synth_N_sf"/>
</dbReference>
<dbReference type="Gene3D" id="3.30.1360.70">
    <property type="entry name" value="Arginyl tRNA synthetase N-terminal domain"/>
    <property type="match status" value="1"/>
</dbReference>
<dbReference type="EMBL" id="JASMRN010000002">
    <property type="protein sequence ID" value="MEZ7514231.1"/>
    <property type="molecule type" value="Genomic_DNA"/>
</dbReference>
<keyword evidence="6 9" id="KW-0648">Protein biosynthesis</keyword>
<evidence type="ECO:0000256" key="4">
    <source>
        <dbReference type="ARBA" id="ARBA00022741"/>
    </source>
</evidence>
<comment type="catalytic activity">
    <reaction evidence="8 9">
        <text>tRNA(Arg) + L-arginine + ATP = L-arginyl-tRNA(Arg) + AMP + diphosphate</text>
        <dbReference type="Rhea" id="RHEA:20301"/>
        <dbReference type="Rhea" id="RHEA-COMP:9658"/>
        <dbReference type="Rhea" id="RHEA-COMP:9673"/>
        <dbReference type="ChEBI" id="CHEBI:30616"/>
        <dbReference type="ChEBI" id="CHEBI:32682"/>
        <dbReference type="ChEBI" id="CHEBI:33019"/>
        <dbReference type="ChEBI" id="CHEBI:78442"/>
        <dbReference type="ChEBI" id="CHEBI:78513"/>
        <dbReference type="ChEBI" id="CHEBI:456215"/>
        <dbReference type="EC" id="6.1.1.19"/>
    </reaction>
</comment>
<comment type="similarity">
    <text evidence="1 9 10">Belongs to the class-I aminoacyl-tRNA synthetase family.</text>
</comment>
<evidence type="ECO:0000256" key="10">
    <source>
        <dbReference type="RuleBase" id="RU363038"/>
    </source>
</evidence>
<dbReference type="InterPro" id="IPR014729">
    <property type="entry name" value="Rossmann-like_a/b/a_fold"/>
</dbReference>
<dbReference type="PANTHER" id="PTHR11956:SF5">
    <property type="entry name" value="ARGININE--TRNA LIGASE, CYTOPLASMIC"/>
    <property type="match status" value="1"/>
</dbReference>
<dbReference type="InterPro" id="IPR035684">
    <property type="entry name" value="ArgRS_core"/>
</dbReference>
<keyword evidence="7 9" id="KW-0030">Aminoacyl-tRNA synthetase</keyword>
<dbReference type="PANTHER" id="PTHR11956">
    <property type="entry name" value="ARGINYL-TRNA SYNTHETASE"/>
    <property type="match status" value="1"/>
</dbReference>
<feature type="domain" description="DALR anticodon binding" evidence="11">
    <location>
        <begin position="477"/>
        <end position="592"/>
    </location>
</feature>
<dbReference type="Gene3D" id="3.40.50.620">
    <property type="entry name" value="HUPs"/>
    <property type="match status" value="1"/>
</dbReference>
<evidence type="ECO:0000256" key="5">
    <source>
        <dbReference type="ARBA" id="ARBA00022840"/>
    </source>
</evidence>
<evidence type="ECO:0000313" key="14">
    <source>
        <dbReference type="Proteomes" id="UP001568894"/>
    </source>
</evidence>
<dbReference type="EC" id="6.1.1.19" evidence="9"/>
<reference evidence="13 14" key="1">
    <citation type="submission" date="2023-05" db="EMBL/GenBank/DDBJ databases">
        <title>Adaptations of aquatic viruses from atmosphere-close ecosystems of the Central Arctic Ocean.</title>
        <authorList>
            <person name="Rahlff J."/>
            <person name="Holmfeldt K."/>
        </authorList>
    </citation>
    <scope>NUCLEOTIDE SEQUENCE [LARGE SCALE GENOMIC DNA]</scope>
    <source>
        <strain evidence="13 14">Arc14</strain>
    </source>
</reference>
<dbReference type="InterPro" id="IPR001412">
    <property type="entry name" value="aa-tRNA-synth_I_CS"/>
</dbReference>
<keyword evidence="4 9" id="KW-0547">Nucleotide-binding</keyword>
<dbReference type="Pfam" id="PF05746">
    <property type="entry name" value="DALR_1"/>
    <property type="match status" value="1"/>
</dbReference>
<dbReference type="Pfam" id="PF00750">
    <property type="entry name" value="tRNA-synt_1d"/>
    <property type="match status" value="1"/>
</dbReference>
<keyword evidence="3 9" id="KW-0436">Ligase</keyword>
<dbReference type="InterPro" id="IPR001278">
    <property type="entry name" value="Arg-tRNA-ligase"/>
</dbReference>
<dbReference type="PROSITE" id="PS00178">
    <property type="entry name" value="AA_TRNA_LIGASE_I"/>
    <property type="match status" value="1"/>
</dbReference>
<evidence type="ECO:0000256" key="9">
    <source>
        <dbReference type="HAMAP-Rule" id="MF_00123"/>
    </source>
</evidence>
<dbReference type="Proteomes" id="UP001568894">
    <property type="component" value="Unassembled WGS sequence"/>
</dbReference>
<dbReference type="SUPFAM" id="SSF52374">
    <property type="entry name" value="Nucleotidylyl transferase"/>
    <property type="match status" value="1"/>
</dbReference>
<accession>A0ABV4KBW8</accession>
<evidence type="ECO:0000256" key="3">
    <source>
        <dbReference type="ARBA" id="ARBA00022598"/>
    </source>
</evidence>
<gene>
    <name evidence="9 13" type="primary">argS</name>
    <name evidence="13" type="ORF">QO192_02930</name>
</gene>
<comment type="subunit">
    <text evidence="9">Monomer.</text>
</comment>
<dbReference type="InterPro" id="IPR008909">
    <property type="entry name" value="DALR_anticod-bd"/>
</dbReference>
<dbReference type="SUPFAM" id="SSF55190">
    <property type="entry name" value="Arginyl-tRNA synthetase (ArgRS), N-terminal 'additional' domain"/>
    <property type="match status" value="1"/>
</dbReference>
<protein>
    <recommendedName>
        <fullName evidence="9">Arginine--tRNA ligase</fullName>
        <ecNumber evidence="9">6.1.1.19</ecNumber>
    </recommendedName>
    <alternativeName>
        <fullName evidence="9">Arginyl-tRNA synthetase</fullName>
        <shortName evidence="9">ArgRS</shortName>
    </alternativeName>
</protein>
<dbReference type="PRINTS" id="PR01038">
    <property type="entry name" value="TRNASYNTHARG"/>
</dbReference>
<dbReference type="SUPFAM" id="SSF47323">
    <property type="entry name" value="Anticodon-binding domain of a subclass of class I aminoacyl-tRNA synthetases"/>
    <property type="match status" value="1"/>
</dbReference>
<evidence type="ECO:0000256" key="1">
    <source>
        <dbReference type="ARBA" id="ARBA00005594"/>
    </source>
</evidence>
<sequence>MTLPEILTPSIEKAIKALFDVAIDKVEFQTTRKEFEGDITMVIFPLLKVVKSNPVELGNKIGNYLVENLDEVSRFNVVSGFLNIVISDAYYLDFFNRIKSNEQYGFVKPNPEDKAIMVEYSSPNTNKPLHLGHVRNNLLGYSVAEIIKASGKKVYKTQIINDRGIHICKSMLAWQKFGNGETPESTNQKGDKLVGNYYVKFDKVFKEEITHLMSEGKTEEEAKKQAPIILEAQEMLQKWEAGDAEVKALWEKMNQWVYDGFAITYKNLGVDFDKYYYESNTYLLGKDVVNIGLEKGIFEKDPDGSVWIDLTDEGLDRKIVLRSDGTAVYMTQDIGTAIQRVKDMPDVGGMVYTVGNEQDYHFKVLFLILKKLGFDWASSLNHLSYGMVDLPSGKMKSREGTVVDADDLMNEMTTTAQKISEDLGKLDSYSEDEKASLYNTIGLGALKYYILKVDPKKRILFNPEESVDFAGNTGPFIQYTYARIQSIIRKANFDFSANSGMEALHEKEKQLLKQIELFPEVIQSAAHNHSPALLANYTYDLVREYNSFYQAVPILGEEETSKKIFRVQLSKKVADIIAASFKLLGINVPERM</sequence>
<evidence type="ECO:0000256" key="8">
    <source>
        <dbReference type="ARBA" id="ARBA00049339"/>
    </source>
</evidence>
<dbReference type="RefSeq" id="WP_371567854.1">
    <property type="nucleotide sequence ID" value="NZ_JASMRN010000002.1"/>
</dbReference>
<dbReference type="GO" id="GO:0004814">
    <property type="term" value="F:arginine-tRNA ligase activity"/>
    <property type="evidence" value="ECO:0007669"/>
    <property type="project" value="UniProtKB-EC"/>
</dbReference>
<dbReference type="InterPro" id="IPR009080">
    <property type="entry name" value="tRNAsynth_Ia_anticodon-bd"/>
</dbReference>
<comment type="caution">
    <text evidence="13">The sequence shown here is derived from an EMBL/GenBank/DDBJ whole genome shotgun (WGS) entry which is preliminary data.</text>
</comment>
<feature type="domain" description="Arginyl tRNA synthetase N-terminal" evidence="12">
    <location>
        <begin position="5"/>
        <end position="86"/>
    </location>
</feature>
<dbReference type="NCBIfam" id="TIGR00456">
    <property type="entry name" value="argS"/>
    <property type="match status" value="1"/>
</dbReference>
<dbReference type="Gene3D" id="1.10.730.10">
    <property type="entry name" value="Isoleucyl-tRNA Synthetase, Domain 1"/>
    <property type="match status" value="1"/>
</dbReference>
<dbReference type="SMART" id="SM00836">
    <property type="entry name" value="DALR_1"/>
    <property type="match status" value="1"/>
</dbReference>
<keyword evidence="5 9" id="KW-0067">ATP-binding</keyword>
<evidence type="ECO:0000256" key="6">
    <source>
        <dbReference type="ARBA" id="ARBA00022917"/>
    </source>
</evidence>
<proteinExistence type="inferred from homology"/>
<evidence type="ECO:0000259" key="11">
    <source>
        <dbReference type="SMART" id="SM00836"/>
    </source>
</evidence>
<evidence type="ECO:0000256" key="7">
    <source>
        <dbReference type="ARBA" id="ARBA00023146"/>
    </source>
</evidence>
<evidence type="ECO:0000256" key="2">
    <source>
        <dbReference type="ARBA" id="ARBA00022490"/>
    </source>
</evidence>
<feature type="short sequence motif" description="'HIGH' region" evidence="9">
    <location>
        <begin position="123"/>
        <end position="133"/>
    </location>
</feature>
<keyword evidence="14" id="KW-1185">Reference proteome</keyword>
<name>A0ABV4KBW8_9FLAO</name>
<dbReference type="Pfam" id="PF03485">
    <property type="entry name" value="Arg_tRNA_synt_N"/>
    <property type="match status" value="1"/>
</dbReference>
<dbReference type="SMART" id="SM01016">
    <property type="entry name" value="Arg_tRNA_synt_N"/>
    <property type="match status" value="1"/>
</dbReference>
<organism evidence="13 14">
    <name type="scientific">Flavobacterium frigidarium</name>
    <dbReference type="NCBI Taxonomy" id="99286"/>
    <lineage>
        <taxon>Bacteria</taxon>
        <taxon>Pseudomonadati</taxon>
        <taxon>Bacteroidota</taxon>
        <taxon>Flavobacteriia</taxon>
        <taxon>Flavobacteriales</taxon>
        <taxon>Flavobacteriaceae</taxon>
        <taxon>Flavobacterium</taxon>
    </lineage>
</organism>
<dbReference type="InterPro" id="IPR005148">
    <property type="entry name" value="Arg-tRNA-synth_N"/>
</dbReference>
<comment type="subcellular location">
    <subcellularLocation>
        <location evidence="9">Cytoplasm</location>
    </subcellularLocation>
</comment>